<dbReference type="GO" id="GO:0005730">
    <property type="term" value="C:nucleolus"/>
    <property type="evidence" value="ECO:0007669"/>
    <property type="project" value="TreeGrafter"/>
</dbReference>
<accession>A0A200Q6G7</accession>
<organism evidence="3 4">
    <name type="scientific">Macleaya cordata</name>
    <name type="common">Five-seeded plume-poppy</name>
    <name type="synonym">Bocconia cordata</name>
    <dbReference type="NCBI Taxonomy" id="56857"/>
    <lineage>
        <taxon>Eukaryota</taxon>
        <taxon>Viridiplantae</taxon>
        <taxon>Streptophyta</taxon>
        <taxon>Embryophyta</taxon>
        <taxon>Tracheophyta</taxon>
        <taxon>Spermatophyta</taxon>
        <taxon>Magnoliopsida</taxon>
        <taxon>Ranunculales</taxon>
        <taxon>Papaveraceae</taxon>
        <taxon>Papaveroideae</taxon>
        <taxon>Macleaya</taxon>
    </lineage>
</organism>
<evidence type="ECO:0000313" key="3">
    <source>
        <dbReference type="EMBL" id="OVA06085.1"/>
    </source>
</evidence>
<evidence type="ECO:0000259" key="2">
    <source>
        <dbReference type="Pfam" id="PF16201"/>
    </source>
</evidence>
<dbReference type="PANTHER" id="PTHR13500:SF0">
    <property type="entry name" value="NUCLEOLAR PRE-RIBOSOMAL-ASSOCIATED PROTEIN 1"/>
    <property type="match status" value="1"/>
</dbReference>
<dbReference type="Pfam" id="PF16201">
    <property type="entry name" value="NopRA1"/>
    <property type="match status" value="1"/>
</dbReference>
<protein>
    <recommendedName>
        <fullName evidence="2">URB1 C-terminal domain-containing protein</fullName>
    </recommendedName>
</protein>
<sequence>MFCTGAFDRNLWEIDAWFLFLPGYRREELPAEGQGVEVFGDLLGVVVSFFCDAVSTVGNNLYKYLENVRCILSEIKGTGGLGNSKLLVSTKLVDILQVKLSESSPDDSIASLRLVLFWVHQIQLSCRVNPLGELEQLLQTCFICIKHILAKLLVVKSDFDTLTTTEALVLVSYIQEVAKTIFDHPAVILSLSRPLCCNKEPAYGSLCNSFEDFISSSKLSVHSMEHNILPLLTTVADYLLALSNDQCAFSQVHDAAIKQLLKVFKTMVQQVVSSFRDKFNLCIESKDMTPLLPTYNILHVLIHYISPFELLDLVQWMFRKVDRTDSIGWKSSKEDAFSIGCYIADGAFDFLSSYLHQVNGKTVSSSLLWEFKGGNFDVALLEEVYYKVIELATSFKLECADLCLLKAANIVYRHKHLQPQTDVLPAIMAMSRVILSSPIKILSHCIQKTSATKAKFLFLLTEVSPLHLTLFGQIFLSITGKHLPSKSNMVEENCNCALSDEELMMLLPVALSYLNLSITKFGLQYLKYLGAIPSIYSKILLDGFLNWKSFVSGNIFQEEHDESVPLSTQDLLNIFSNSLLGKAIHMLRYYFALNVDSMGKKKRKELFGSIYPFSGANDELLDCDVSELNICSTNHSLNIIIRVIAKISFSRLLLFPEDNFIESLKTETGEDLKEMPLRIGSNRKDTLKLRFMSILVTTLHKIVERFPLVADTSRKSESPDCSQLFRFLEAFILRNIVELSRAMKTELVQLDSLPFLEPFFKSSLIYRFEDPTTLKVLRGVLVSLSEGKYSSRVFFELLQAHSQFVPSILWSDSISDSSSASNGGTLLRPISSILKSHVLLSTDLRAADDKISLEISPSYSRKLEVIKLFRVLYHLKVYQKNNIAPEEDISMNSGELLSLLLSCYGATMSEVDLEIFNLMHEIVSIEGSDCLGIAEMVYLWGGAALKLRREKELESSNDMTDAIFVAEASLVLLDPSHDHYFTMTKLLTHTPKVDLEIIPLFHTSFESSSINFKTDRLWILHLSYAGLNLDDDALIFRRKCLSKMLSFYSSSLSDYESKALILQIVKKSVKLPTEAQYLVEHRGLISWAELVLRAMLMSAPPIIKIHMDRAKLIKFVMLAIPVASLSYSEETFMLKKYDIQFATFLGEQPCKETLISKLLRWVTASVILGRISKKSCKMNSSSESVEVENLQLLLENLNKEQSDSEGQEDDWSNDVALAATILHLQQLLGMNCKVLQSVVSALCLLLLSDNSYNSGGAVSLIGDQGRHVASLCSKIRCPVEANPTWRWSFDQPWKDSSSELTDLQKVDEYHACQTLLLVFSNALRGKSLDLPVLSHRDLEDSGVFAWERNILTTELCFK</sequence>
<evidence type="ECO:0000256" key="1">
    <source>
        <dbReference type="SAM" id="Coils"/>
    </source>
</evidence>
<evidence type="ECO:0000313" key="4">
    <source>
        <dbReference type="Proteomes" id="UP000195402"/>
    </source>
</evidence>
<dbReference type="InterPro" id="IPR039844">
    <property type="entry name" value="URB1"/>
</dbReference>
<name>A0A200Q6G7_MACCD</name>
<comment type="caution">
    <text evidence="3">The sequence shown here is derived from an EMBL/GenBank/DDBJ whole genome shotgun (WGS) entry which is preliminary data.</text>
</comment>
<feature type="coiled-coil region" evidence="1">
    <location>
        <begin position="1180"/>
        <end position="1207"/>
    </location>
</feature>
<keyword evidence="1" id="KW-0175">Coiled coil</keyword>
<dbReference type="GO" id="GO:0000463">
    <property type="term" value="P:maturation of LSU-rRNA from tricistronic rRNA transcript (SSU-rRNA, 5.8S rRNA, LSU-rRNA)"/>
    <property type="evidence" value="ECO:0007669"/>
    <property type="project" value="TreeGrafter"/>
</dbReference>
<dbReference type="InParanoid" id="A0A200Q6G7"/>
<keyword evidence="4" id="KW-1185">Reference proteome</keyword>
<proteinExistence type="predicted"/>
<dbReference type="FunCoup" id="A0A200Q6G7">
    <property type="interactions" value="1041"/>
</dbReference>
<gene>
    <name evidence="3" type="ORF">BVC80_91g1</name>
</gene>
<dbReference type="EMBL" id="MVGT01002959">
    <property type="protein sequence ID" value="OVA06085.1"/>
    <property type="molecule type" value="Genomic_DNA"/>
</dbReference>
<dbReference type="PANTHER" id="PTHR13500">
    <property type="entry name" value="NUCLEOLAR PRERIBOSOMAL-ASSOCIATED PROTEIN 1"/>
    <property type="match status" value="1"/>
</dbReference>
<dbReference type="InterPro" id="IPR032436">
    <property type="entry name" value="URB1_C"/>
</dbReference>
<dbReference type="STRING" id="56857.A0A200Q6G7"/>
<dbReference type="Proteomes" id="UP000195402">
    <property type="component" value="Unassembled WGS sequence"/>
</dbReference>
<feature type="domain" description="URB1 C-terminal" evidence="2">
    <location>
        <begin position="962"/>
        <end position="1087"/>
    </location>
</feature>
<reference evidence="3 4" key="1">
    <citation type="journal article" date="2017" name="Mol. Plant">
        <title>The Genome of Medicinal Plant Macleaya cordata Provides New Insights into Benzylisoquinoline Alkaloids Metabolism.</title>
        <authorList>
            <person name="Liu X."/>
            <person name="Liu Y."/>
            <person name="Huang P."/>
            <person name="Ma Y."/>
            <person name="Qing Z."/>
            <person name="Tang Q."/>
            <person name="Cao H."/>
            <person name="Cheng P."/>
            <person name="Zheng Y."/>
            <person name="Yuan Z."/>
            <person name="Zhou Y."/>
            <person name="Liu J."/>
            <person name="Tang Z."/>
            <person name="Zhuo Y."/>
            <person name="Zhang Y."/>
            <person name="Yu L."/>
            <person name="Huang J."/>
            <person name="Yang P."/>
            <person name="Peng Q."/>
            <person name="Zhang J."/>
            <person name="Jiang W."/>
            <person name="Zhang Z."/>
            <person name="Lin K."/>
            <person name="Ro D.K."/>
            <person name="Chen X."/>
            <person name="Xiong X."/>
            <person name="Shang Y."/>
            <person name="Huang S."/>
            <person name="Zeng J."/>
        </authorList>
    </citation>
    <scope>NUCLEOTIDE SEQUENCE [LARGE SCALE GENOMIC DNA]</scope>
    <source>
        <strain evidence="4">cv. BLH2017</strain>
        <tissue evidence="3">Root</tissue>
    </source>
</reference>
<dbReference type="OrthoDB" id="72892at2759"/>
<dbReference type="GO" id="GO:0000466">
    <property type="term" value="P:maturation of 5.8S rRNA from tricistronic rRNA transcript (SSU-rRNA, 5.8S rRNA, LSU-rRNA)"/>
    <property type="evidence" value="ECO:0007669"/>
    <property type="project" value="TreeGrafter"/>
</dbReference>